<keyword evidence="3" id="KW-1185">Reference proteome</keyword>
<reference evidence="2" key="1">
    <citation type="submission" date="2023-05" db="EMBL/GenBank/DDBJ databases">
        <authorList>
            <person name="Huff M."/>
        </authorList>
    </citation>
    <scope>NUCLEOTIDE SEQUENCE</scope>
</reference>
<evidence type="ECO:0000313" key="2">
    <source>
        <dbReference type="EMBL" id="CAI9779926.1"/>
    </source>
</evidence>
<accession>A0AAD2A256</accession>
<evidence type="ECO:0000256" key="1">
    <source>
        <dbReference type="SAM" id="MobiDB-lite"/>
    </source>
</evidence>
<dbReference type="PANTHER" id="PTHR34199">
    <property type="entry name" value="NUMOD3 MOTIF FAMILY PROTEIN, EXPRESSED"/>
    <property type="match status" value="1"/>
</dbReference>
<evidence type="ECO:0000313" key="3">
    <source>
        <dbReference type="Proteomes" id="UP000834106"/>
    </source>
</evidence>
<gene>
    <name evidence="2" type="ORF">FPE_LOCUS27356</name>
</gene>
<dbReference type="Proteomes" id="UP000834106">
    <property type="component" value="Chromosome 17"/>
</dbReference>
<sequence>MRAQRAAAENKKIEVIARAKLLIAEAKKAEAALEIAANNSLLAQASLVETRMLIAQAIQSIESIKEGDLVSDQYDSNFQASSKLVPHVEVDTITEIGSPSHVDPRKENGDQSSWSSDTEAEDVGMHVFSDLLSGNPSMSCDTGSL</sequence>
<feature type="compositionally biased region" description="Polar residues" evidence="1">
    <location>
        <begin position="132"/>
        <end position="145"/>
    </location>
</feature>
<dbReference type="PANTHER" id="PTHR34199:SF2">
    <property type="entry name" value="NUMOD3 MOTIF FAMILY PROTEIN, EXPRESSED"/>
    <property type="match status" value="1"/>
</dbReference>
<feature type="region of interest" description="Disordered" evidence="1">
    <location>
        <begin position="126"/>
        <end position="145"/>
    </location>
</feature>
<dbReference type="AlphaFoldDB" id="A0AAD2A256"/>
<protein>
    <submittedName>
        <fullName evidence="2">Uncharacterized protein</fullName>
    </submittedName>
</protein>
<dbReference type="EMBL" id="OU503052">
    <property type="protein sequence ID" value="CAI9779926.1"/>
    <property type="molecule type" value="Genomic_DNA"/>
</dbReference>
<organism evidence="2 3">
    <name type="scientific">Fraxinus pennsylvanica</name>
    <dbReference type="NCBI Taxonomy" id="56036"/>
    <lineage>
        <taxon>Eukaryota</taxon>
        <taxon>Viridiplantae</taxon>
        <taxon>Streptophyta</taxon>
        <taxon>Embryophyta</taxon>
        <taxon>Tracheophyta</taxon>
        <taxon>Spermatophyta</taxon>
        <taxon>Magnoliopsida</taxon>
        <taxon>eudicotyledons</taxon>
        <taxon>Gunneridae</taxon>
        <taxon>Pentapetalae</taxon>
        <taxon>asterids</taxon>
        <taxon>lamiids</taxon>
        <taxon>Lamiales</taxon>
        <taxon>Oleaceae</taxon>
        <taxon>Oleeae</taxon>
        <taxon>Fraxinus</taxon>
    </lineage>
</organism>
<proteinExistence type="predicted"/>
<feature type="region of interest" description="Disordered" evidence="1">
    <location>
        <begin position="95"/>
        <end position="120"/>
    </location>
</feature>
<name>A0AAD2A256_9LAMI</name>